<evidence type="ECO:0000256" key="4">
    <source>
        <dbReference type="ARBA" id="ARBA00022496"/>
    </source>
</evidence>
<dbReference type="SUPFAM" id="SSF52540">
    <property type="entry name" value="P-loop containing nucleoside triphosphate hydrolases"/>
    <property type="match status" value="1"/>
</dbReference>
<feature type="transmembrane region" description="Helical" evidence="15">
    <location>
        <begin position="426"/>
        <end position="453"/>
    </location>
</feature>
<dbReference type="CDD" id="cd01879">
    <property type="entry name" value="FeoB"/>
    <property type="match status" value="1"/>
</dbReference>
<dbReference type="InterPro" id="IPR041069">
    <property type="entry name" value="FeoB_Cyto"/>
</dbReference>
<evidence type="ECO:0000256" key="11">
    <source>
        <dbReference type="ARBA" id="ARBA00023136"/>
    </source>
</evidence>
<evidence type="ECO:0000256" key="2">
    <source>
        <dbReference type="ARBA" id="ARBA00022448"/>
    </source>
</evidence>
<evidence type="ECO:0000256" key="6">
    <source>
        <dbReference type="ARBA" id="ARBA00022741"/>
    </source>
</evidence>
<keyword evidence="14" id="KW-0460">Magnesium</keyword>
<dbReference type="InterPro" id="IPR003373">
    <property type="entry name" value="Fe2_transport_prot-B"/>
</dbReference>
<evidence type="ECO:0000313" key="17">
    <source>
        <dbReference type="EMBL" id="KIM00329.1"/>
    </source>
</evidence>
<feature type="transmembrane region" description="Helical" evidence="15">
    <location>
        <begin position="606"/>
        <end position="627"/>
    </location>
</feature>
<protein>
    <recommendedName>
        <fullName evidence="12 15">Ferrous iron transport protein B</fullName>
    </recommendedName>
</protein>
<dbReference type="GO" id="GO:0005886">
    <property type="term" value="C:plasma membrane"/>
    <property type="evidence" value="ECO:0007669"/>
    <property type="project" value="UniProtKB-SubCell"/>
</dbReference>
<dbReference type="Gene3D" id="3.40.50.300">
    <property type="entry name" value="P-loop containing nucleotide triphosphate hydrolases"/>
    <property type="match status" value="1"/>
</dbReference>
<feature type="binding site" evidence="14">
    <location>
        <position position="26"/>
    </location>
    <ligand>
        <name>Mg(2+)</name>
        <dbReference type="ChEBI" id="CHEBI:18420"/>
        <label>2</label>
    </ligand>
</feature>
<dbReference type="NCBIfam" id="TIGR00437">
    <property type="entry name" value="feoB"/>
    <property type="match status" value="1"/>
</dbReference>
<feature type="binding site" evidence="14">
    <location>
        <position position="25"/>
    </location>
    <ligand>
        <name>Mg(2+)</name>
        <dbReference type="ChEBI" id="CHEBI:18420"/>
        <label>2</label>
    </ligand>
</feature>
<evidence type="ECO:0000256" key="14">
    <source>
        <dbReference type="PIRSR" id="PIRSR603373-2"/>
    </source>
</evidence>
<dbReference type="Pfam" id="PF17910">
    <property type="entry name" value="FeoB_Cyto"/>
    <property type="match status" value="1"/>
</dbReference>
<feature type="transmembrane region" description="Helical" evidence="15">
    <location>
        <begin position="675"/>
        <end position="696"/>
    </location>
</feature>
<dbReference type="STRING" id="272627.CCC_01484"/>
<evidence type="ECO:0000256" key="9">
    <source>
        <dbReference type="ARBA" id="ARBA00023065"/>
    </source>
</evidence>
<sequence length="704" mass="76387">MKSPVTVALVGNPNAGSTSLFNALTGAQSAVANYQRVTTSLNVREITHGGVPLRIVDVPGIFSTSSQSPEEKVGCDYIHGEEPDIIVNVLDAGHLDRSLFLTTQLIETGLPRITVLNMMDEVRRAGIRIDTVLLASALGSPVVETCALKKEGIDALLDAVAAMASTTPAAATLRLHYDSHLEAAIERVQQHLSKLHPQELSPVRSRWLAIKMLEGDDEVLRHESNHVELVEEIKGEQTALAHEHDEDTAGLLASARFAFSNGLLREVRQQESDPTAGFKLTRILDDFFLNRTLGLPLLLGILWVMFEATFTLGAIPTDWIKAGVQVSTELVDKTLPEGMFHDLVVNGVMAGVGGTIVFLPNIVILFFFMAILSGTGYLARASFLMDRVMHHFGLHGTTLIPMVAGFGCNVPAVMATRVITNKRARLIAMLIAPFMNCSARLPVFILFAGAFFADIAGTVVFAMYMLSLVAAMVSAVLLNRIIPGSGGDAFVMELPPYRLPTLHSVLHHMWDSAQGFVAKVTGVILVGSIVIWFLQEFPRDITYSQDFETVIAEQTALPDSPEKETALKTLKSAQAQEKLEKSYLGRSAIAVTPLFQPLGFSWRDSAAIMTGFVAKEVVVATYAVIYAQEKGSDQLTETLRGAMPPATAIAFMIFTLLYAPCLSTIAIIGKEAQSWRWAGFSVAYSLTFAWLLALAASRIGGTFL</sequence>
<feature type="transmembrane region" description="Helical" evidence="15">
    <location>
        <begin position="392"/>
        <end position="414"/>
    </location>
</feature>
<dbReference type="InterPro" id="IPR006073">
    <property type="entry name" value="GTP-bd"/>
</dbReference>
<feature type="domain" description="FeoB-type G" evidence="16">
    <location>
        <begin position="4"/>
        <end position="166"/>
    </location>
</feature>
<dbReference type="PANTHER" id="PTHR43185:SF1">
    <property type="entry name" value="FE(2+) TRANSPORTER FEOB"/>
    <property type="match status" value="1"/>
</dbReference>
<evidence type="ECO:0000256" key="12">
    <source>
        <dbReference type="NCBIfam" id="TIGR00437"/>
    </source>
</evidence>
<dbReference type="AlphaFoldDB" id="A0A0C2YZ08"/>
<evidence type="ECO:0000256" key="1">
    <source>
        <dbReference type="ARBA" id="ARBA00004651"/>
    </source>
</evidence>
<dbReference type="InterPro" id="IPR011640">
    <property type="entry name" value="Fe2_transport_prot_B_C"/>
</dbReference>
<keyword evidence="18" id="KW-1185">Reference proteome</keyword>
<dbReference type="OrthoDB" id="9809127at2"/>
<feature type="binding site" evidence="13">
    <location>
        <begin position="11"/>
        <end position="18"/>
    </location>
    <ligand>
        <name>GTP</name>
        <dbReference type="ChEBI" id="CHEBI:37565"/>
        <label>1</label>
    </ligand>
</feature>
<dbReference type="GO" id="GO:0046872">
    <property type="term" value="F:metal ion binding"/>
    <property type="evidence" value="ECO:0007669"/>
    <property type="project" value="UniProtKB-KW"/>
</dbReference>
<dbReference type="RefSeq" id="WP_009869357.1">
    <property type="nucleotide sequence ID" value="NZ_JXSL01000019.1"/>
</dbReference>
<feature type="binding site" evidence="14">
    <location>
        <position position="23"/>
    </location>
    <ligand>
        <name>Mg(2+)</name>
        <dbReference type="ChEBI" id="CHEBI:18420"/>
        <label>2</label>
    </ligand>
</feature>
<keyword evidence="11 15" id="KW-0472">Membrane</keyword>
<name>A0A0C2YZ08_PARME</name>
<comment type="similarity">
    <text evidence="15">Belongs to the TRAFAC class TrmE-Era-EngA-EngB-Septin-like GTPase superfamily. FeoB GTPase (TC 9.A.8) family.</text>
</comment>
<evidence type="ECO:0000256" key="5">
    <source>
        <dbReference type="ARBA" id="ARBA00022692"/>
    </source>
</evidence>
<comment type="function">
    <text evidence="15">Probable transporter of a GTP-driven Fe(2+) uptake system.</text>
</comment>
<dbReference type="GO" id="GO:0015093">
    <property type="term" value="F:ferrous iron transmembrane transporter activity"/>
    <property type="evidence" value="ECO:0007669"/>
    <property type="project" value="UniProtKB-UniRule"/>
</dbReference>
<keyword evidence="3" id="KW-1003">Cell membrane</keyword>
<dbReference type="Pfam" id="PF02421">
    <property type="entry name" value="FeoB_N"/>
    <property type="match status" value="1"/>
</dbReference>
<keyword evidence="14" id="KW-0479">Metal-binding</keyword>
<feature type="binding site" evidence="13">
    <location>
        <begin position="117"/>
        <end position="120"/>
    </location>
    <ligand>
        <name>GTP</name>
        <dbReference type="ChEBI" id="CHEBI:37565"/>
        <label>1</label>
    </ligand>
</feature>
<dbReference type="GO" id="GO:0005525">
    <property type="term" value="F:GTP binding"/>
    <property type="evidence" value="ECO:0007669"/>
    <property type="project" value="UniProtKB-KW"/>
</dbReference>
<dbReference type="Pfam" id="PF07664">
    <property type="entry name" value="FeoB_C"/>
    <property type="match status" value="1"/>
</dbReference>
<dbReference type="InterPro" id="IPR011642">
    <property type="entry name" value="Gate_dom"/>
</dbReference>
<dbReference type="Proteomes" id="UP000031971">
    <property type="component" value="Unassembled WGS sequence"/>
</dbReference>
<feature type="binding site" evidence="14">
    <location>
        <position position="22"/>
    </location>
    <ligand>
        <name>Mg(2+)</name>
        <dbReference type="ChEBI" id="CHEBI:18420"/>
        <label>1</label>
    </ligand>
</feature>
<feature type="transmembrane region" description="Helical" evidence="15">
    <location>
        <begin position="516"/>
        <end position="534"/>
    </location>
</feature>
<dbReference type="PRINTS" id="PR00326">
    <property type="entry name" value="GTP1OBG"/>
</dbReference>
<evidence type="ECO:0000256" key="13">
    <source>
        <dbReference type="PIRSR" id="PIRSR603373-1"/>
    </source>
</evidence>
<feature type="transmembrane region" description="Helical" evidence="15">
    <location>
        <begin position="293"/>
        <end position="315"/>
    </location>
</feature>
<reference evidence="17 18" key="1">
    <citation type="submission" date="2015-01" db="EMBL/GenBank/DDBJ databases">
        <title>Genome Sequence of Magnetospirillum magnetotacticum Strain MS-1.</title>
        <authorList>
            <person name="Marinov G.K."/>
            <person name="Smalley M.D."/>
            <person name="DeSalvo G."/>
        </authorList>
    </citation>
    <scope>NUCLEOTIDE SEQUENCE [LARGE SCALE GENOMIC DNA]</scope>
    <source>
        <strain evidence="17 18">MS-1</strain>
    </source>
</reference>
<keyword evidence="2 15" id="KW-0813">Transport</keyword>
<proteinExistence type="inferred from homology"/>
<evidence type="ECO:0000313" key="18">
    <source>
        <dbReference type="Proteomes" id="UP000031971"/>
    </source>
</evidence>
<dbReference type="Pfam" id="PF07670">
    <property type="entry name" value="Gate"/>
    <property type="match status" value="2"/>
</dbReference>
<dbReference type="PANTHER" id="PTHR43185">
    <property type="entry name" value="FERROUS IRON TRANSPORT PROTEIN B"/>
    <property type="match status" value="1"/>
</dbReference>
<keyword evidence="4 15" id="KW-0410">Iron transport</keyword>
<dbReference type="InterPro" id="IPR030389">
    <property type="entry name" value="G_FEOB_dom"/>
</dbReference>
<evidence type="ECO:0000259" key="16">
    <source>
        <dbReference type="PROSITE" id="PS51711"/>
    </source>
</evidence>
<dbReference type="Gene3D" id="1.10.287.1770">
    <property type="match status" value="1"/>
</dbReference>
<organism evidence="17 18">
    <name type="scientific">Paramagnetospirillum magnetotacticum MS-1</name>
    <dbReference type="NCBI Taxonomy" id="272627"/>
    <lineage>
        <taxon>Bacteria</taxon>
        <taxon>Pseudomonadati</taxon>
        <taxon>Pseudomonadota</taxon>
        <taxon>Alphaproteobacteria</taxon>
        <taxon>Rhodospirillales</taxon>
        <taxon>Magnetospirillaceae</taxon>
        <taxon>Paramagnetospirillum</taxon>
    </lineage>
</organism>
<feature type="transmembrane region" description="Helical" evidence="15">
    <location>
        <begin position="648"/>
        <end position="669"/>
    </location>
</feature>
<keyword evidence="5 15" id="KW-0812">Transmembrane</keyword>
<keyword evidence="9" id="KW-0406">Ion transport</keyword>
<evidence type="ECO:0000256" key="8">
    <source>
        <dbReference type="ARBA" id="ARBA00023004"/>
    </source>
</evidence>
<dbReference type="SMR" id="A0A0C2YZ08"/>
<evidence type="ECO:0000256" key="15">
    <source>
        <dbReference type="RuleBase" id="RU362098"/>
    </source>
</evidence>
<keyword evidence="6 13" id="KW-0547">Nucleotide-binding</keyword>
<comment type="subcellular location">
    <subcellularLocation>
        <location evidence="15">Cell inner membrane</location>
        <topology evidence="15">Multi-pass membrane protein</topology>
    </subcellularLocation>
    <subcellularLocation>
        <location evidence="1">Cell membrane</location>
        <topology evidence="1">Multi-pass membrane protein</topology>
    </subcellularLocation>
</comment>
<dbReference type="PROSITE" id="PS51711">
    <property type="entry name" value="G_FEOB"/>
    <property type="match status" value="1"/>
</dbReference>
<feature type="transmembrane region" description="Helical" evidence="15">
    <location>
        <begin position="343"/>
        <end position="372"/>
    </location>
</feature>
<evidence type="ECO:0000256" key="7">
    <source>
        <dbReference type="ARBA" id="ARBA00022989"/>
    </source>
</evidence>
<dbReference type="EMBL" id="JXSL01000019">
    <property type="protein sequence ID" value="KIM00329.1"/>
    <property type="molecule type" value="Genomic_DNA"/>
</dbReference>
<evidence type="ECO:0000256" key="10">
    <source>
        <dbReference type="ARBA" id="ARBA00023134"/>
    </source>
</evidence>
<dbReference type="InterPro" id="IPR050860">
    <property type="entry name" value="FeoB_GTPase"/>
</dbReference>
<keyword evidence="8 15" id="KW-0408">Iron</keyword>
<accession>A0A0C2YZ08</accession>
<gene>
    <name evidence="17" type="ORF">CCC_01484</name>
</gene>
<feature type="binding site" evidence="13">
    <location>
        <begin position="57"/>
        <end position="60"/>
    </location>
    <ligand>
        <name>GTP</name>
        <dbReference type="ChEBI" id="CHEBI:37565"/>
        <label>1</label>
    </ligand>
</feature>
<dbReference type="InterPro" id="IPR027417">
    <property type="entry name" value="P-loop_NTPase"/>
</dbReference>
<keyword evidence="7 15" id="KW-1133">Transmembrane helix</keyword>
<evidence type="ECO:0000256" key="3">
    <source>
        <dbReference type="ARBA" id="ARBA00022475"/>
    </source>
</evidence>
<comment type="caution">
    <text evidence="17">The sequence shown here is derived from an EMBL/GenBank/DDBJ whole genome shotgun (WGS) entry which is preliminary data.</text>
</comment>
<keyword evidence="10 13" id="KW-0342">GTP-binding</keyword>